<dbReference type="InterPro" id="IPR036457">
    <property type="entry name" value="PPM-type-like_dom_sf"/>
</dbReference>
<feature type="compositionally biased region" description="Low complexity" evidence="1">
    <location>
        <begin position="641"/>
        <end position="652"/>
    </location>
</feature>
<dbReference type="AlphaFoldDB" id="A0A9W8AY66"/>
<dbReference type="CDD" id="cd00143">
    <property type="entry name" value="PP2Cc"/>
    <property type="match status" value="1"/>
</dbReference>
<comment type="caution">
    <text evidence="3">The sequence shown here is derived from an EMBL/GenBank/DDBJ whole genome shotgun (WGS) entry which is preliminary data.</text>
</comment>
<dbReference type="SMART" id="SM00332">
    <property type="entry name" value="PP2Cc"/>
    <property type="match status" value="1"/>
</dbReference>
<dbReference type="InterPro" id="IPR015655">
    <property type="entry name" value="PP2C"/>
</dbReference>
<evidence type="ECO:0000313" key="3">
    <source>
        <dbReference type="EMBL" id="KAJ1967535.1"/>
    </source>
</evidence>
<dbReference type="Gene3D" id="3.60.40.10">
    <property type="entry name" value="PPM-type phosphatase domain"/>
    <property type="match status" value="1"/>
</dbReference>
<dbReference type="OrthoDB" id="420076at2759"/>
<sequence length="800" mass="86823">MNNGKAPQSPNLAEEARNRPSSQLLDITPVPTNQTATTTSSVMSNLHSAGSSTYSLESRSSLDSLPSEPSPEAGDEDDQKKLFGFRFRLFNKKLNWSLDRKKSPGSGANSDVNEGANGGVQTLRRKKTRDRRPKRRNRSKTPHRSRSSSGVFREETILEMLEPLSDQALHTLLTKNAASWTGDFMCGPEVANTTYTTPMYVVPQPTPAASPTLARDSSSPVLPPSEEQGDYSIAVPSIRQSGVALEGSDQGDNELNSARVKSVIRRLDFNQVPSANPVEDRYSRTHVLGPDGKVRWHLIGIYDGHSGHQTSDYLAHHLPKKIAHALQTAFDPDTPSSIGASSGGSAGVGLSHSLATQCNITAPVAASKPLPPIPGGTVPSDPLEEPDIGQILSDCFVAMDHEIVHQALHRFVDQPSQSDLLFPAIAGSCAVMACVDEVTREVFIAHCGDSRALLGVQKLAPKSRGPTSTHTPTKSPHQGDDGTRPTSSGGEPTSPGDSSVPSWYWKAIQITRDHNAAIEVERSRLAREHLSDGQPVVTGDRVLGVLAVTRAFGDASFKWHRHLVQSIYPGLFPDKKCPDPMRCISPPYITARPDIKRWKLRPQDRFLVLASDGLFEGLTNELVAELVGGFYEQQIHSGYDSISGSRRGSDSIVKTPTSGNDDELSASPTTPLTIEPVLLTPKDITAGQRELRTAISSPRLSDINDSEGDPEDRFNYMVDDPTYIPTGERRQFLDTSLKQGEFPGDPIYQIGGVQYDNAATLLIDNTFSVISRQCSASLLALQAPESSNYRDDVTAVVLFF</sequence>
<gene>
    <name evidence="3" type="ORF">IWQ62_001800</name>
</gene>
<dbReference type="Pfam" id="PF00481">
    <property type="entry name" value="PP2C"/>
    <property type="match status" value="2"/>
</dbReference>
<dbReference type="PANTHER" id="PTHR13832:SF792">
    <property type="entry name" value="GM14286P"/>
    <property type="match status" value="1"/>
</dbReference>
<organism evidence="3 4">
    <name type="scientific">Dispira parvispora</name>
    <dbReference type="NCBI Taxonomy" id="1520584"/>
    <lineage>
        <taxon>Eukaryota</taxon>
        <taxon>Fungi</taxon>
        <taxon>Fungi incertae sedis</taxon>
        <taxon>Zoopagomycota</taxon>
        <taxon>Kickxellomycotina</taxon>
        <taxon>Dimargaritomycetes</taxon>
        <taxon>Dimargaritales</taxon>
        <taxon>Dimargaritaceae</taxon>
        <taxon>Dispira</taxon>
    </lineage>
</organism>
<feature type="region of interest" description="Disordered" evidence="1">
    <location>
        <begin position="207"/>
        <end position="229"/>
    </location>
</feature>
<evidence type="ECO:0000256" key="1">
    <source>
        <dbReference type="SAM" id="MobiDB-lite"/>
    </source>
</evidence>
<dbReference type="PROSITE" id="PS51746">
    <property type="entry name" value="PPM_2"/>
    <property type="match status" value="1"/>
</dbReference>
<dbReference type="GO" id="GO:0004741">
    <property type="term" value="F:[pyruvate dehydrogenase (acetyl-transferring)]-phosphatase activity"/>
    <property type="evidence" value="ECO:0007669"/>
    <property type="project" value="TreeGrafter"/>
</dbReference>
<dbReference type="SUPFAM" id="SSF81606">
    <property type="entry name" value="PP2C-like"/>
    <property type="match status" value="1"/>
</dbReference>
<dbReference type="InterPro" id="IPR001932">
    <property type="entry name" value="PPM-type_phosphatase-like_dom"/>
</dbReference>
<feature type="compositionally biased region" description="Low complexity" evidence="1">
    <location>
        <begin position="466"/>
        <end position="476"/>
    </location>
</feature>
<feature type="compositionally biased region" description="Basic residues" evidence="1">
    <location>
        <begin position="123"/>
        <end position="146"/>
    </location>
</feature>
<dbReference type="GO" id="GO:0005739">
    <property type="term" value="C:mitochondrion"/>
    <property type="evidence" value="ECO:0007669"/>
    <property type="project" value="TreeGrafter"/>
</dbReference>
<feature type="compositionally biased region" description="Polar residues" evidence="1">
    <location>
        <begin position="1"/>
        <end position="11"/>
    </location>
</feature>
<feature type="region of interest" description="Disordered" evidence="1">
    <location>
        <begin position="458"/>
        <end position="500"/>
    </location>
</feature>
<name>A0A9W8AY66_9FUNG</name>
<accession>A0A9W8AY66</accession>
<evidence type="ECO:0000259" key="2">
    <source>
        <dbReference type="PROSITE" id="PS51746"/>
    </source>
</evidence>
<proteinExistence type="predicted"/>
<keyword evidence="4" id="KW-1185">Reference proteome</keyword>
<protein>
    <recommendedName>
        <fullName evidence="2">PPM-type phosphatase domain-containing protein</fullName>
    </recommendedName>
</protein>
<dbReference type="EMBL" id="JANBPY010000322">
    <property type="protein sequence ID" value="KAJ1967535.1"/>
    <property type="molecule type" value="Genomic_DNA"/>
</dbReference>
<feature type="region of interest" description="Disordered" evidence="1">
    <location>
        <begin position="1"/>
        <end position="79"/>
    </location>
</feature>
<feature type="compositionally biased region" description="Low complexity" evidence="1">
    <location>
        <begin position="51"/>
        <end position="72"/>
    </location>
</feature>
<evidence type="ECO:0000313" key="4">
    <source>
        <dbReference type="Proteomes" id="UP001150925"/>
    </source>
</evidence>
<dbReference type="Proteomes" id="UP001150925">
    <property type="component" value="Unassembled WGS sequence"/>
</dbReference>
<reference evidence="3" key="1">
    <citation type="submission" date="2022-07" db="EMBL/GenBank/DDBJ databases">
        <title>Phylogenomic reconstructions and comparative analyses of Kickxellomycotina fungi.</title>
        <authorList>
            <person name="Reynolds N.K."/>
            <person name="Stajich J.E."/>
            <person name="Barry K."/>
            <person name="Grigoriev I.V."/>
            <person name="Crous P."/>
            <person name="Smith M.E."/>
        </authorList>
    </citation>
    <scope>NUCLEOTIDE SEQUENCE</scope>
    <source>
        <strain evidence="3">RSA 1196</strain>
    </source>
</reference>
<feature type="region of interest" description="Disordered" evidence="1">
    <location>
        <begin position="641"/>
        <end position="672"/>
    </location>
</feature>
<feature type="region of interest" description="Disordered" evidence="1">
    <location>
        <begin position="98"/>
        <end position="151"/>
    </location>
</feature>
<feature type="domain" description="PPM-type phosphatase" evidence="2">
    <location>
        <begin position="266"/>
        <end position="800"/>
    </location>
</feature>
<feature type="compositionally biased region" description="Polar residues" evidence="1">
    <location>
        <begin position="484"/>
        <end position="500"/>
    </location>
</feature>
<feature type="compositionally biased region" description="Low complexity" evidence="1">
    <location>
        <begin position="28"/>
        <end position="42"/>
    </location>
</feature>
<dbReference type="PANTHER" id="PTHR13832">
    <property type="entry name" value="PROTEIN PHOSPHATASE 2C"/>
    <property type="match status" value="1"/>
</dbReference>